<dbReference type="STRING" id="153496.A0U89_06020"/>
<dbReference type="PANTHER" id="PTHR36832:SF2">
    <property type="entry name" value="INTEGRAL MEMBRANE PROTEIN"/>
    <property type="match status" value="1"/>
</dbReference>
<dbReference type="EMBL" id="CP014674">
    <property type="protein sequence ID" value="AOX16760.1"/>
    <property type="molecule type" value="Genomic_DNA"/>
</dbReference>
<accession>A0A1D8USZ4</accession>
<name>A0A1D8USZ4_9PROT</name>
<dbReference type="eggNOG" id="COG4587">
    <property type="taxonomic scope" value="Bacteria"/>
</dbReference>
<proteinExistence type="predicted"/>
<keyword evidence="2" id="KW-1185">Reference proteome</keyword>
<dbReference type="Proteomes" id="UP000179145">
    <property type="component" value="Chromosome"/>
</dbReference>
<dbReference type="KEGG" id="kba:A0U89_06020"/>
<protein>
    <submittedName>
        <fullName evidence="1">ABC transporter permease</fullName>
    </submittedName>
</protein>
<evidence type="ECO:0000313" key="1">
    <source>
        <dbReference type="EMBL" id="AOX16760.1"/>
    </source>
</evidence>
<reference evidence="1 2" key="1">
    <citation type="journal article" date="2016" name="Microb. Cell Fact.">
        <title>Dissection of exopolysaccharide biosynthesis in Kozakia baliensis.</title>
        <authorList>
            <person name="Brandt J.U."/>
            <person name="Jakob F."/>
            <person name="Behr J."/>
            <person name="Geissler A.J."/>
            <person name="Vogel R.F."/>
        </authorList>
    </citation>
    <scope>NUCLEOTIDE SEQUENCE [LARGE SCALE GENOMIC DNA]</scope>
    <source>
        <strain evidence="1 2">DSM 14400</strain>
    </source>
</reference>
<dbReference type="InterPro" id="IPR010390">
    <property type="entry name" value="ABC-2_transporter-like"/>
</dbReference>
<dbReference type="Pfam" id="PF06182">
    <property type="entry name" value="ABC2_membrane_6"/>
    <property type="match status" value="1"/>
</dbReference>
<evidence type="ECO:0000313" key="2">
    <source>
        <dbReference type="Proteomes" id="UP000179145"/>
    </source>
</evidence>
<dbReference type="RefSeq" id="WP_070402483.1">
    <property type="nucleotide sequence ID" value="NZ_BJVW01000008.1"/>
</dbReference>
<gene>
    <name evidence="1" type="ORF">A0U89_06020</name>
</gene>
<sequence>MNIRPYLSAFSVQWRVGLRYRIAIFAGFAAQLWFGAITLMVYAAVYRHAPHVQAPMSLAQAMSYTWLQQALFRLLPIGCLPQVGDAARTGAIAFDLLRPLNLWSWWYSASFSWLAGSTFPRAALMILAAGPLAALCGLSDWGLAAPASAMALAMALLSFLLGASLSATMVMWLNILTARTLSPRGSYAIATPLAVLLSGMLLPLPLYPDWVRLALLAQPFAGVSDIPIRIYLGVPIPGGSGTGLALQAGWIVALTVLGRFWLGRVVERLEVQGG</sequence>
<dbReference type="AlphaFoldDB" id="A0A1D8USZ4"/>
<dbReference type="PANTHER" id="PTHR36832">
    <property type="entry name" value="SLR1174 PROTEIN-RELATED"/>
    <property type="match status" value="1"/>
</dbReference>
<organism evidence="1 2">
    <name type="scientific">Kozakia baliensis</name>
    <dbReference type="NCBI Taxonomy" id="153496"/>
    <lineage>
        <taxon>Bacteria</taxon>
        <taxon>Pseudomonadati</taxon>
        <taxon>Pseudomonadota</taxon>
        <taxon>Alphaproteobacteria</taxon>
        <taxon>Acetobacterales</taxon>
        <taxon>Acetobacteraceae</taxon>
        <taxon>Kozakia</taxon>
    </lineage>
</organism>
<dbReference type="OrthoDB" id="8582979at2"/>